<dbReference type="RefSeq" id="WP_099124948.1">
    <property type="nucleotide sequence ID" value="NZ_CAWNRH010000068.1"/>
</dbReference>
<name>A0A2D0KPQ8_9GAMM</name>
<dbReference type="EMBL" id="NJAJ01000016">
    <property type="protein sequence ID" value="PHM65414.1"/>
    <property type="molecule type" value="Genomic_DNA"/>
</dbReference>
<organism evidence="2 3">
    <name type="scientific">Xenorhabdus stockiae</name>
    <dbReference type="NCBI Taxonomy" id="351614"/>
    <lineage>
        <taxon>Bacteria</taxon>
        <taxon>Pseudomonadati</taxon>
        <taxon>Pseudomonadota</taxon>
        <taxon>Gammaproteobacteria</taxon>
        <taxon>Enterobacterales</taxon>
        <taxon>Morganellaceae</taxon>
        <taxon>Xenorhabdus</taxon>
    </lineage>
</organism>
<evidence type="ECO:0000313" key="2">
    <source>
        <dbReference type="EMBL" id="PHM65414.1"/>
    </source>
</evidence>
<proteinExistence type="predicted"/>
<dbReference type="Pfam" id="PF06649">
    <property type="entry name" value="DUF1161"/>
    <property type="match status" value="1"/>
</dbReference>
<gene>
    <name evidence="2" type="ORF">Xsto_01992</name>
</gene>
<dbReference type="Proteomes" id="UP000222366">
    <property type="component" value="Unassembled WGS sequence"/>
</dbReference>
<evidence type="ECO:0000313" key="3">
    <source>
        <dbReference type="Proteomes" id="UP000222366"/>
    </source>
</evidence>
<feature type="chain" id="PRO_5012813229" evidence="1">
    <location>
        <begin position="23"/>
        <end position="105"/>
    </location>
</feature>
<feature type="signal peptide" evidence="1">
    <location>
        <begin position="1"/>
        <end position="22"/>
    </location>
</feature>
<reference evidence="2 3" key="1">
    <citation type="journal article" date="2017" name="Nat. Microbiol.">
        <title>Natural product diversity associated with the nematode symbionts Photorhabdus and Xenorhabdus.</title>
        <authorList>
            <person name="Tobias N.J."/>
            <person name="Wolff H."/>
            <person name="Djahanschiri B."/>
            <person name="Grundmann F."/>
            <person name="Kronenwerth M."/>
            <person name="Shi Y.M."/>
            <person name="Simonyi S."/>
            <person name="Grun P."/>
            <person name="Shapiro-Ilan D."/>
            <person name="Pidot S.J."/>
            <person name="Stinear T.P."/>
            <person name="Ebersberger I."/>
            <person name="Bode H.B."/>
        </authorList>
    </citation>
    <scope>NUCLEOTIDE SEQUENCE [LARGE SCALE GENOMIC DNA]</scope>
    <source>
        <strain evidence="2 3">DSM 17904</strain>
    </source>
</reference>
<protein>
    <submittedName>
        <fullName evidence="2">Membrane protein</fullName>
    </submittedName>
</protein>
<comment type="caution">
    <text evidence="2">The sequence shown here is derived from an EMBL/GenBank/DDBJ whole genome shotgun (WGS) entry which is preliminary data.</text>
</comment>
<keyword evidence="3" id="KW-1185">Reference proteome</keyword>
<sequence length="105" mass="11631">MKKFLLAGAILMTAATSFVTQASQDQNPQSNVVTNKVVTCDVLKEQIAQKIINNGVKQANFKLEVIDNDQVVNSDEKVVGSCNRGKQKIIYTRLLHTNDENQSTH</sequence>
<dbReference type="InterPro" id="IPR010595">
    <property type="entry name" value="DUF1161"/>
</dbReference>
<evidence type="ECO:0000256" key="1">
    <source>
        <dbReference type="SAM" id="SignalP"/>
    </source>
</evidence>
<keyword evidence="1" id="KW-0732">Signal</keyword>
<dbReference type="AlphaFoldDB" id="A0A2D0KPQ8"/>
<accession>A0A2D0KPQ8</accession>